<dbReference type="InterPro" id="IPR005606">
    <property type="entry name" value="Sec20"/>
</dbReference>
<dbReference type="PANTHER" id="PTHR12825">
    <property type="entry name" value="BNIP1-RELATED"/>
    <property type="match status" value="1"/>
</dbReference>
<dbReference type="CDD" id="cd15865">
    <property type="entry name" value="SNARE_SEC20"/>
    <property type="match status" value="1"/>
</dbReference>
<accession>A0A8C5XF76</accession>
<evidence type="ECO:0000256" key="4">
    <source>
        <dbReference type="ARBA" id="ARBA00022824"/>
    </source>
</evidence>
<keyword evidence="4" id="KW-0256">Endoplasmic reticulum</keyword>
<reference evidence="12" key="2">
    <citation type="submission" date="2025-08" db="UniProtKB">
        <authorList>
            <consortium name="Ensembl"/>
        </authorList>
    </citation>
    <scope>IDENTIFICATION</scope>
</reference>
<dbReference type="EMBL" id="ABDC03027330">
    <property type="status" value="NOT_ANNOTATED_CDS"/>
    <property type="molecule type" value="Genomic_DNA"/>
</dbReference>
<dbReference type="GeneTree" id="ENSGT00390000014412"/>
<organism evidence="12 13">
    <name type="scientific">Microcebus murinus</name>
    <name type="common">Gray mouse lemur</name>
    <name type="synonym">Lemur murinus</name>
    <dbReference type="NCBI Taxonomy" id="30608"/>
    <lineage>
        <taxon>Eukaryota</taxon>
        <taxon>Metazoa</taxon>
        <taxon>Chordata</taxon>
        <taxon>Craniata</taxon>
        <taxon>Vertebrata</taxon>
        <taxon>Euteleostomi</taxon>
        <taxon>Mammalia</taxon>
        <taxon>Eutheria</taxon>
        <taxon>Euarchontoglires</taxon>
        <taxon>Primates</taxon>
        <taxon>Strepsirrhini</taxon>
        <taxon>Lemuriformes</taxon>
        <taxon>Cheirogaleidae</taxon>
        <taxon>Microcebus</taxon>
    </lineage>
</organism>
<dbReference type="Proteomes" id="UP000694394">
    <property type="component" value="Chromosome 23"/>
</dbReference>
<dbReference type="Ensembl" id="ENSMICT00000017726.3">
    <property type="protein sequence ID" value="ENSMICP00000016140.3"/>
    <property type="gene ID" value="ENSMICG00000017726.3"/>
</dbReference>
<evidence type="ECO:0000256" key="10">
    <source>
        <dbReference type="SAM" id="Phobius"/>
    </source>
</evidence>
<evidence type="ECO:0000259" key="11">
    <source>
        <dbReference type="Pfam" id="PF03908"/>
    </source>
</evidence>
<keyword evidence="3 10" id="KW-0812">Transmembrane</keyword>
<dbReference type="PANTHER" id="PTHR12825:SF0">
    <property type="entry name" value="VESICLE TRANSPORT PROTEIN SEC20"/>
    <property type="match status" value="1"/>
</dbReference>
<keyword evidence="5" id="KW-0931">ER-Golgi transport</keyword>
<dbReference type="GO" id="GO:0005789">
    <property type="term" value="C:endoplasmic reticulum membrane"/>
    <property type="evidence" value="ECO:0007669"/>
    <property type="project" value="UniProtKB-SubCell"/>
</dbReference>
<dbReference type="Pfam" id="PF03908">
    <property type="entry name" value="Sec20"/>
    <property type="match status" value="1"/>
</dbReference>
<protein>
    <submittedName>
        <fullName evidence="12">BCL2 interacting protein 1</fullName>
    </submittedName>
</protein>
<name>A0A8C5XF76_MICMU</name>
<keyword evidence="7" id="KW-0175">Coiled coil</keyword>
<comment type="similarity">
    <text evidence="9">Belongs to the SEC20 family.</text>
</comment>
<evidence type="ECO:0000256" key="7">
    <source>
        <dbReference type="ARBA" id="ARBA00023054"/>
    </source>
</evidence>
<evidence type="ECO:0000256" key="2">
    <source>
        <dbReference type="ARBA" id="ARBA00022448"/>
    </source>
</evidence>
<keyword evidence="2" id="KW-0813">Transport</keyword>
<evidence type="ECO:0000256" key="3">
    <source>
        <dbReference type="ARBA" id="ARBA00022692"/>
    </source>
</evidence>
<proteinExistence type="inferred from homology"/>
<dbReference type="AlphaFoldDB" id="A0A8C5XF76"/>
<evidence type="ECO:0000313" key="12">
    <source>
        <dbReference type="Ensembl" id="ENSMICP00000016140.3"/>
    </source>
</evidence>
<keyword evidence="6 10" id="KW-1133">Transmembrane helix</keyword>
<comment type="subcellular location">
    <subcellularLocation>
        <location evidence="1">Endoplasmic reticulum membrane</location>
        <topology evidence="1">Single-pass type IV membrane protein</topology>
    </subcellularLocation>
</comment>
<evidence type="ECO:0000256" key="5">
    <source>
        <dbReference type="ARBA" id="ARBA00022892"/>
    </source>
</evidence>
<dbReference type="InterPro" id="IPR056173">
    <property type="entry name" value="Sec20_C"/>
</dbReference>
<keyword evidence="8 10" id="KW-0472">Membrane</keyword>
<feature type="domain" description="Sec20 C-terminal" evidence="11">
    <location>
        <begin position="178"/>
        <end position="268"/>
    </location>
</feature>
<feature type="transmembrane region" description="Helical" evidence="10">
    <location>
        <begin position="247"/>
        <end position="264"/>
    </location>
</feature>
<reference evidence="12" key="3">
    <citation type="submission" date="2025-09" db="UniProtKB">
        <authorList>
            <consortium name="Ensembl"/>
        </authorList>
    </citation>
    <scope>IDENTIFICATION</scope>
</reference>
<evidence type="ECO:0000256" key="9">
    <source>
        <dbReference type="ARBA" id="ARBA00037934"/>
    </source>
</evidence>
<gene>
    <name evidence="12" type="primary">BNIP1</name>
</gene>
<keyword evidence="13" id="KW-1185">Reference proteome</keyword>
<reference evidence="12" key="1">
    <citation type="submission" date="2016-12" db="EMBL/GenBank/DDBJ databases">
        <title>Mouse lemur reference genome and diversity panel.</title>
        <authorList>
            <person name="Harris R."/>
            <person name="Larsen P."/>
            <person name="Liu Y."/>
            <person name="Hughes D.S."/>
            <person name="Murali S."/>
            <person name="Raveendran M."/>
            <person name="Korchina V."/>
            <person name="Wang M."/>
            <person name="Jhangiani S."/>
            <person name="Bandaranaike D."/>
            <person name="Bellair M."/>
            <person name="Blankenburg K."/>
            <person name="Chao H."/>
            <person name="Dahdouli M."/>
            <person name="Dinh H."/>
            <person name="Doddapaneni H."/>
            <person name="English A."/>
            <person name="Firestine M."/>
            <person name="Gnanaolivu R."/>
            <person name="Gross S."/>
            <person name="Hernandez B."/>
            <person name="Javaid M."/>
            <person name="Jayaseelan J."/>
            <person name="Jones J."/>
            <person name="Khan Z."/>
            <person name="Kovar C."/>
            <person name="Kurapati P."/>
            <person name="Le B."/>
            <person name="Lee S."/>
            <person name="Li M."/>
            <person name="Mathew T."/>
            <person name="Narasimhan A."/>
            <person name="Ngo D."/>
            <person name="Nguyen L."/>
            <person name="Okwuonu G."/>
            <person name="Ongeri F."/>
            <person name="Osuji N."/>
            <person name="Pu L.-L."/>
            <person name="Puazo M."/>
            <person name="Quiroz J."/>
            <person name="Raj R."/>
            <person name="Rajbhandari K."/>
            <person name="Reid J.G."/>
            <person name="Santibanez J."/>
            <person name="Sexton D."/>
            <person name="Skinner E."/>
            <person name="Vee V."/>
            <person name="Weissenberger G."/>
            <person name="Wu Y."/>
            <person name="Xin Y."/>
            <person name="Han Y."/>
            <person name="Campbell C."/>
            <person name="Brown A."/>
            <person name="Sullivan B."/>
            <person name="Shelton J."/>
            <person name="Brown S."/>
            <person name="Dudchenko O."/>
            <person name="Machol I."/>
            <person name="Durand N."/>
            <person name="Shamim M."/>
            <person name="Lieberman A."/>
            <person name="Muzny D.M."/>
            <person name="Richards S."/>
            <person name="Yoder A."/>
            <person name="Worley K.C."/>
            <person name="Rogers J."/>
            <person name="Gibbs R.A."/>
        </authorList>
    </citation>
    <scope>NUCLEOTIDE SEQUENCE [LARGE SCALE GENOMIC DNA]</scope>
</reference>
<evidence type="ECO:0000256" key="6">
    <source>
        <dbReference type="ARBA" id="ARBA00022989"/>
    </source>
</evidence>
<dbReference type="GO" id="GO:0031201">
    <property type="term" value="C:SNARE complex"/>
    <property type="evidence" value="ECO:0007669"/>
    <property type="project" value="TreeGrafter"/>
</dbReference>
<evidence type="ECO:0000256" key="1">
    <source>
        <dbReference type="ARBA" id="ARBA00004163"/>
    </source>
</evidence>
<sequence length="272" mass="31328">MAAPQDVHVRICNQEIVKFDLEVKALIQDIRDCSGPLSALTELNTKVKEKFQQLRYRIQPILYQRAFIWTAPTVFCFLKLTYSQKDLSSTYDFNSPTTPTTFSDLEQSAKEQDKESEKQLLLQEVENHKKQMLSNQTSWRKANLTCKIAIDNLEKAELLRGGELLRQRKTTKESLAQTSSTITESLMGISRMMSQQVQQSEEAMQTLVNSSRTILDANEEFKSMSGTIQLGRKLITKYNRRELTDKLLIFLALALFLATVLYIVKKRLFPFL</sequence>
<evidence type="ECO:0000256" key="8">
    <source>
        <dbReference type="ARBA" id="ARBA00023136"/>
    </source>
</evidence>
<dbReference type="GO" id="GO:0006890">
    <property type="term" value="P:retrograde vesicle-mediated transport, Golgi to endoplasmic reticulum"/>
    <property type="evidence" value="ECO:0007669"/>
    <property type="project" value="InterPro"/>
</dbReference>
<dbReference type="GO" id="GO:0005484">
    <property type="term" value="F:SNAP receptor activity"/>
    <property type="evidence" value="ECO:0007669"/>
    <property type="project" value="InterPro"/>
</dbReference>
<evidence type="ECO:0000313" key="13">
    <source>
        <dbReference type="Proteomes" id="UP000694394"/>
    </source>
</evidence>